<dbReference type="SUPFAM" id="SSF53383">
    <property type="entry name" value="PLP-dependent transferases"/>
    <property type="match status" value="1"/>
</dbReference>
<dbReference type="CDD" id="cd00609">
    <property type="entry name" value="AAT_like"/>
    <property type="match status" value="1"/>
</dbReference>
<dbReference type="AlphaFoldDB" id="A0A7C4KIJ0"/>
<feature type="domain" description="Aminotransferase class I/classII large" evidence="1">
    <location>
        <begin position="39"/>
        <end position="357"/>
    </location>
</feature>
<dbReference type="EMBL" id="DSYK01000628">
    <property type="protein sequence ID" value="HGS22682.1"/>
    <property type="molecule type" value="Genomic_DNA"/>
</dbReference>
<evidence type="ECO:0000259" key="1">
    <source>
        <dbReference type="Pfam" id="PF00155"/>
    </source>
</evidence>
<evidence type="ECO:0000313" key="2">
    <source>
        <dbReference type="EMBL" id="HGS22682.1"/>
    </source>
</evidence>
<proteinExistence type="predicted"/>
<keyword evidence="2" id="KW-0808">Transferase</keyword>
<dbReference type="PANTHER" id="PTHR43510:SF1">
    <property type="entry name" value="AMINOTRANSFERASE FUNCTION, HYPOTHETICAL (EUROFUNG)"/>
    <property type="match status" value="1"/>
</dbReference>
<dbReference type="InterPro" id="IPR015424">
    <property type="entry name" value="PyrdxlP-dep_Trfase"/>
</dbReference>
<dbReference type="Gene3D" id="3.90.1150.10">
    <property type="entry name" value="Aspartate Aminotransferase, domain 1"/>
    <property type="match status" value="1"/>
</dbReference>
<dbReference type="InterPro" id="IPR015422">
    <property type="entry name" value="PyrdxlP-dep_Trfase_small"/>
</dbReference>
<keyword evidence="2" id="KW-0032">Aminotransferase</keyword>
<gene>
    <name evidence="2" type="ORF">ENT37_12570</name>
</gene>
<comment type="caution">
    <text evidence="2">The sequence shown here is derived from an EMBL/GenBank/DDBJ whole genome shotgun (WGS) entry which is preliminary data.</text>
</comment>
<accession>A0A7C4KIJ0</accession>
<dbReference type="GO" id="GO:0008483">
    <property type="term" value="F:transaminase activity"/>
    <property type="evidence" value="ECO:0007669"/>
    <property type="project" value="UniProtKB-KW"/>
</dbReference>
<name>A0A7C4KIJ0_9CHLR</name>
<organism evidence="2">
    <name type="scientific">Anaerolinea thermolimosa</name>
    <dbReference type="NCBI Taxonomy" id="229919"/>
    <lineage>
        <taxon>Bacteria</taxon>
        <taxon>Bacillati</taxon>
        <taxon>Chloroflexota</taxon>
        <taxon>Anaerolineae</taxon>
        <taxon>Anaerolineales</taxon>
        <taxon>Anaerolineaceae</taxon>
        <taxon>Anaerolinea</taxon>
    </lineage>
</organism>
<dbReference type="GO" id="GO:0030170">
    <property type="term" value="F:pyridoxal phosphate binding"/>
    <property type="evidence" value="ECO:0007669"/>
    <property type="project" value="InterPro"/>
</dbReference>
<dbReference type="InterPro" id="IPR004839">
    <property type="entry name" value="Aminotransferase_I/II_large"/>
</dbReference>
<protein>
    <submittedName>
        <fullName evidence="2">Aminotransferase class I/II-fold pyridoxal phosphate-dependent enzyme</fullName>
    </submittedName>
</protein>
<dbReference type="InterPro" id="IPR015421">
    <property type="entry name" value="PyrdxlP-dep_Trfase_major"/>
</dbReference>
<dbReference type="PANTHER" id="PTHR43510">
    <property type="entry name" value="AMINOTRANSFERASE FUNCTION, HYPOTHETICAL (EUROFUNG)"/>
    <property type="match status" value="1"/>
</dbReference>
<dbReference type="Pfam" id="PF00155">
    <property type="entry name" value="Aminotran_1_2"/>
    <property type="match status" value="1"/>
</dbReference>
<dbReference type="Gene3D" id="3.40.640.10">
    <property type="entry name" value="Type I PLP-dependent aspartate aminotransferase-like (Major domain)"/>
    <property type="match status" value="1"/>
</dbReference>
<sequence>MKIEPFALERYFARHEFSARYLLSPSDCESWRMTDLLALADAETRLLWEDLRLGYTESEGHHLLREEIARQYAPLTAAQVLTAAPEEAIFIAMNGLLETGDRVVALEPAYQSLHEVARAIGAWVEGWPLEAQEGRWALDLNRLEDLLRAPTRLVVVNFPNNPTGYLPTPGEWQAILSLVSRSGAFLFSDEMYRLLEYDPSGRLPPACVQYERAISLAGLSKAFGLPGLRTGWLACADAALLGKFQAFKDYTTICSSAPSEVLSIIALRSQEVIVARNLAIVRENLAAARAFFGAQGGRFEWMDPCAGSVAFPRWLGDQPVEELAEEVVTRAGVMMVPGSMFHYSGGHFRVGLGRQNLPEVLSALGRYLG</sequence>
<reference evidence="2" key="1">
    <citation type="journal article" date="2020" name="mSystems">
        <title>Genome- and Community-Level Interaction Insights into Carbon Utilization and Element Cycling Functions of Hydrothermarchaeota in Hydrothermal Sediment.</title>
        <authorList>
            <person name="Zhou Z."/>
            <person name="Liu Y."/>
            <person name="Xu W."/>
            <person name="Pan J."/>
            <person name="Luo Z.H."/>
            <person name="Li M."/>
        </authorList>
    </citation>
    <scope>NUCLEOTIDE SEQUENCE [LARGE SCALE GENOMIC DNA]</scope>
    <source>
        <strain evidence="2">SpSt-573</strain>
    </source>
</reference>